<dbReference type="Gene3D" id="3.40.640.10">
    <property type="entry name" value="Type I PLP-dependent aspartate aminotransferase-like (Major domain)"/>
    <property type="match status" value="1"/>
</dbReference>
<dbReference type="AlphaFoldDB" id="A0A9W8XLC5"/>
<reference evidence="3" key="1">
    <citation type="submission" date="2022-10" db="EMBL/GenBank/DDBJ databases">
        <title>Tapping the CABI collections for fungal endophytes: first genome assemblies for Collariella, Neodidymelliopsis, Ascochyta clinopodiicola, Didymella pomorum, Didymosphaeria variabile, Neocosmospora piperis and Neocucurbitaria cava.</title>
        <authorList>
            <person name="Hill R."/>
        </authorList>
    </citation>
    <scope>NUCLEOTIDE SEQUENCE</scope>
    <source>
        <strain evidence="3">IMI 356815</strain>
    </source>
</reference>
<dbReference type="PANTHER" id="PTHR43092">
    <property type="entry name" value="L-CYSTEINE DESULFHYDRASE"/>
    <property type="match status" value="1"/>
</dbReference>
<dbReference type="Proteomes" id="UP001140513">
    <property type="component" value="Unassembled WGS sequence"/>
</dbReference>
<protein>
    <recommendedName>
        <fullName evidence="2">Aminotransferase class V domain-containing protein</fullName>
    </recommendedName>
</protein>
<evidence type="ECO:0000313" key="3">
    <source>
        <dbReference type="EMBL" id="KAJ4353564.1"/>
    </source>
</evidence>
<evidence type="ECO:0000313" key="4">
    <source>
        <dbReference type="Proteomes" id="UP001140513"/>
    </source>
</evidence>
<dbReference type="RefSeq" id="XP_056071338.1">
    <property type="nucleotide sequence ID" value="XM_056214071.1"/>
</dbReference>
<sequence length="480" mass="54203">MTSDAKELLETKNGGRFGKQLRKEFLFEEGFTNLNHGSFGTYPRAIRDVFRSFQDAHEARPDDFIRYQYPKFNDEARQALSKYLNVPTSELVFVQNATTGVNTVLRSLTFAPNEYILYSATIYGACEKTVAYITETTPAKAAKIEYTFPVEDDWLVSAFKSKIEEIEKSGGKVKVALFDTVVSMPGVRLPFERITEVCREKGVLSLIDGAHGIGHVSLDLKALDADFFVSNCHKYVSSLFLTFSFFPPVSNANPRERWLHVPRGCAIFHVPLRNQPLIRSTLPTSHGFIPRPAPPFTATKNPLPPSNAPKSDFEVNFEFIGTIDASSYLCVPAALKWRESIGGEEAIMSYCQTLAKHGSKRMAEILGTKVLDNSTETLTRCCLANVALPLDVKRMYEIGRNAGLEEAAIGVAMRDWMSRTWIDDYKTFMQSMFYDGRWWIRMSGQVYLEMADYEWAAKIIKEVCERAEKGEWAVKGKARL</sequence>
<dbReference type="InterPro" id="IPR000192">
    <property type="entry name" value="Aminotrans_V_dom"/>
</dbReference>
<evidence type="ECO:0000256" key="1">
    <source>
        <dbReference type="ARBA" id="ARBA00022898"/>
    </source>
</evidence>
<dbReference type="OrthoDB" id="5978656at2759"/>
<dbReference type="InterPro" id="IPR015424">
    <property type="entry name" value="PyrdxlP-dep_Trfase"/>
</dbReference>
<name>A0A9W8XLC5_9PLEO</name>
<organism evidence="3 4">
    <name type="scientific">Didymosphaeria variabile</name>
    <dbReference type="NCBI Taxonomy" id="1932322"/>
    <lineage>
        <taxon>Eukaryota</taxon>
        <taxon>Fungi</taxon>
        <taxon>Dikarya</taxon>
        <taxon>Ascomycota</taxon>
        <taxon>Pezizomycotina</taxon>
        <taxon>Dothideomycetes</taxon>
        <taxon>Pleosporomycetidae</taxon>
        <taxon>Pleosporales</taxon>
        <taxon>Massarineae</taxon>
        <taxon>Didymosphaeriaceae</taxon>
        <taxon>Didymosphaeria</taxon>
    </lineage>
</organism>
<dbReference type="SUPFAM" id="SSF53383">
    <property type="entry name" value="PLP-dependent transferases"/>
    <property type="match status" value="1"/>
</dbReference>
<keyword evidence="1" id="KW-0663">Pyridoxal phosphate</keyword>
<proteinExistence type="predicted"/>
<dbReference type="PANTHER" id="PTHR43092:SF2">
    <property type="entry name" value="HERCYNYLCYSTEINE SULFOXIDE LYASE"/>
    <property type="match status" value="1"/>
</dbReference>
<accession>A0A9W8XLC5</accession>
<dbReference type="GeneID" id="80908824"/>
<keyword evidence="4" id="KW-1185">Reference proteome</keyword>
<evidence type="ECO:0000259" key="2">
    <source>
        <dbReference type="Pfam" id="PF00266"/>
    </source>
</evidence>
<dbReference type="InterPro" id="IPR015421">
    <property type="entry name" value="PyrdxlP-dep_Trfase_major"/>
</dbReference>
<comment type="caution">
    <text evidence="3">The sequence shown here is derived from an EMBL/GenBank/DDBJ whole genome shotgun (WGS) entry which is preliminary data.</text>
</comment>
<feature type="domain" description="Aminotransferase class V" evidence="2">
    <location>
        <begin position="74"/>
        <end position="236"/>
    </location>
</feature>
<dbReference type="EMBL" id="JAPEUX010000004">
    <property type="protein sequence ID" value="KAJ4353564.1"/>
    <property type="molecule type" value="Genomic_DNA"/>
</dbReference>
<gene>
    <name evidence="3" type="ORF">N0V89_005294</name>
</gene>
<dbReference type="Pfam" id="PF00266">
    <property type="entry name" value="Aminotran_5"/>
    <property type="match status" value="1"/>
</dbReference>